<feature type="coiled-coil region" evidence="2">
    <location>
        <begin position="226"/>
        <end position="275"/>
    </location>
</feature>
<dbReference type="SUPFAM" id="SSF48452">
    <property type="entry name" value="TPR-like"/>
    <property type="match status" value="1"/>
</dbReference>
<keyword evidence="3" id="KW-0808">Transferase</keyword>
<dbReference type="InterPro" id="IPR011990">
    <property type="entry name" value="TPR-like_helical_dom_sf"/>
</dbReference>
<proteinExistence type="evidence at transcript level"/>
<keyword evidence="1" id="KW-0802">TPR repeat</keyword>
<organism evidence="3">
    <name type="scientific">Sedum alfredii</name>
    <dbReference type="NCBI Taxonomy" id="439688"/>
    <lineage>
        <taxon>Eukaryota</taxon>
        <taxon>Viridiplantae</taxon>
        <taxon>Streptophyta</taxon>
        <taxon>Embryophyta</taxon>
        <taxon>Tracheophyta</taxon>
        <taxon>Spermatophyta</taxon>
        <taxon>Magnoliopsida</taxon>
        <taxon>eudicotyledons</taxon>
        <taxon>Gunneridae</taxon>
        <taxon>Pentapetalae</taxon>
        <taxon>Saxifragales</taxon>
        <taxon>Crassulaceae</taxon>
        <taxon>Sedum</taxon>
    </lineage>
</organism>
<sequence>MCSVLATTFTSSFAFDLTRLQSRKTNLVTRFASTKFEFEPIRASCSQIDRSDGISRIVKKTAGVVVLTAVTTAMIGRFGQLPAMAKTPTTSVKTVGEENPVESQSAEVVGDKKDEVLSSAAGDVTQLAELLQENKEAVEVLKALLHNKLLNGEDELALKILNQLVEAQPKEAEWRYLRARMLNEMDLTEEARKAFEEILKSDPLNYEALFENALLMMRCGESAGVIRRLEEALRIANKKGKRKEARDVRLIIAQMKFLQNDVDEALNCYDELIREDPNDFRTHFTKGMIYTMINRIDDAKEEFTKYKKLSPKKSELQNFLKTPLSRMLVYGTSDPHQI</sequence>
<evidence type="ECO:0000313" key="3">
    <source>
        <dbReference type="EMBL" id="QQP23411.1"/>
    </source>
</evidence>
<feature type="repeat" description="TPR" evidence="1">
    <location>
        <begin position="280"/>
        <end position="313"/>
    </location>
</feature>
<protein>
    <submittedName>
        <fullName evidence="3">Protein prenylyltransferase superfamily protein</fullName>
    </submittedName>
</protein>
<dbReference type="GO" id="GO:0016740">
    <property type="term" value="F:transferase activity"/>
    <property type="evidence" value="ECO:0007669"/>
    <property type="project" value="UniProtKB-KW"/>
</dbReference>
<feature type="repeat" description="TPR" evidence="1">
    <location>
        <begin position="246"/>
        <end position="279"/>
    </location>
</feature>
<dbReference type="Pfam" id="PF13432">
    <property type="entry name" value="TPR_16"/>
    <property type="match status" value="2"/>
</dbReference>
<dbReference type="AlphaFoldDB" id="A0A8E4V0F8"/>
<evidence type="ECO:0000256" key="1">
    <source>
        <dbReference type="PROSITE-ProRule" id="PRU00339"/>
    </source>
</evidence>
<dbReference type="PANTHER" id="PTHR36350:SF3">
    <property type="entry name" value="TRANSMEMBRANE PROTEIN"/>
    <property type="match status" value="1"/>
</dbReference>
<accession>A0A8E4V0F8</accession>
<dbReference type="InterPro" id="IPR019734">
    <property type="entry name" value="TPR_rpt"/>
</dbReference>
<dbReference type="EMBL" id="MT594406">
    <property type="protein sequence ID" value="QQP23411.1"/>
    <property type="molecule type" value="mRNA"/>
</dbReference>
<keyword evidence="2" id="KW-0175">Coiled coil</keyword>
<dbReference type="Gene3D" id="1.25.40.10">
    <property type="entry name" value="Tetratricopeptide repeat domain"/>
    <property type="match status" value="2"/>
</dbReference>
<dbReference type="PANTHER" id="PTHR36350">
    <property type="entry name" value="TRANSMEMBRANE PROTEIN"/>
    <property type="match status" value="1"/>
</dbReference>
<evidence type="ECO:0000256" key="2">
    <source>
        <dbReference type="SAM" id="Coils"/>
    </source>
</evidence>
<reference evidence="3" key="1">
    <citation type="submission" date="2020-05" db="EMBL/GenBank/DDBJ databases">
        <title>A new gene SaeIF1 from the eukaryotic translation factor SUI1 family regulates cadmium hyperaccumulation in the hyperaccumulator Sedum alfredii.</title>
        <authorList>
            <person name="Zhang Z.-C."/>
        </authorList>
    </citation>
    <scope>NUCLEOTIDE SEQUENCE</scope>
</reference>
<dbReference type="SMART" id="SM00028">
    <property type="entry name" value="TPR"/>
    <property type="match status" value="3"/>
</dbReference>
<dbReference type="PROSITE" id="PS50005">
    <property type="entry name" value="TPR"/>
    <property type="match status" value="2"/>
</dbReference>
<name>A0A8E4V0F8_9MAGN</name>